<dbReference type="PANTHER" id="PTHR47326">
    <property type="entry name" value="TRANSPOSABLE ELEMENT TC3 TRANSPOSASE-LIKE PROTEIN"/>
    <property type="match status" value="1"/>
</dbReference>
<evidence type="ECO:0008006" key="3">
    <source>
        <dbReference type="Google" id="ProtNLM"/>
    </source>
</evidence>
<sequence length="261" mass="30270">MSLIMNRYTNAETTDMHLIYGLADGNAFPDRIAPDRKTFECVHRHLYETGTLRRNGGSGRPRTARTVELEEDVLNMIEEDPGTSTRKIADALDVINETVWYILKDNLLYPQWRNGIKNFHNNHLWCDENPHEIFEDRFQHQFSLNVWIGIVGYCLIGSVFYQEDLPEWRVLKWFLFLLKYEKPAASYFFPLKIASDVPIRAPLSQLGQRVTNNAQEGTRHPLPPLWLHPWKMSFTVGTVSIKLNIVTCRHPTVCVKAVDKS</sequence>
<feature type="non-terminal residue" evidence="1">
    <location>
        <position position="261"/>
    </location>
</feature>
<comment type="caution">
    <text evidence="1">The sequence shown here is derived from an EMBL/GenBank/DDBJ whole genome shotgun (WGS) entry which is preliminary data.</text>
</comment>
<accession>A0AAV8XEA8</accession>
<organism evidence="1 2">
    <name type="scientific">Aromia moschata</name>
    <dbReference type="NCBI Taxonomy" id="1265417"/>
    <lineage>
        <taxon>Eukaryota</taxon>
        <taxon>Metazoa</taxon>
        <taxon>Ecdysozoa</taxon>
        <taxon>Arthropoda</taxon>
        <taxon>Hexapoda</taxon>
        <taxon>Insecta</taxon>
        <taxon>Pterygota</taxon>
        <taxon>Neoptera</taxon>
        <taxon>Endopterygota</taxon>
        <taxon>Coleoptera</taxon>
        <taxon>Polyphaga</taxon>
        <taxon>Cucujiformia</taxon>
        <taxon>Chrysomeloidea</taxon>
        <taxon>Cerambycidae</taxon>
        <taxon>Cerambycinae</taxon>
        <taxon>Callichromatini</taxon>
        <taxon>Aromia</taxon>
    </lineage>
</organism>
<proteinExistence type="predicted"/>
<evidence type="ECO:0000313" key="1">
    <source>
        <dbReference type="EMBL" id="KAJ8936957.1"/>
    </source>
</evidence>
<protein>
    <recommendedName>
        <fullName evidence="3">Transposase</fullName>
    </recommendedName>
</protein>
<keyword evidence="2" id="KW-1185">Reference proteome</keyword>
<gene>
    <name evidence="1" type="ORF">NQ318_015618</name>
</gene>
<dbReference type="PANTHER" id="PTHR47326:SF1">
    <property type="entry name" value="HTH PSQ-TYPE DOMAIN-CONTAINING PROTEIN"/>
    <property type="match status" value="1"/>
</dbReference>
<reference evidence="1" key="1">
    <citation type="journal article" date="2023" name="Insect Mol. Biol.">
        <title>Genome sequencing provides insights into the evolution of gene families encoding plant cell wall-degrading enzymes in longhorned beetles.</title>
        <authorList>
            <person name="Shin N.R."/>
            <person name="Okamura Y."/>
            <person name="Kirsch R."/>
            <person name="Pauchet Y."/>
        </authorList>
    </citation>
    <scope>NUCLEOTIDE SEQUENCE</scope>
    <source>
        <strain evidence="1">AMC_N1</strain>
    </source>
</reference>
<name>A0AAV8XEA8_9CUCU</name>
<dbReference type="EMBL" id="JAPWTK010000698">
    <property type="protein sequence ID" value="KAJ8936957.1"/>
    <property type="molecule type" value="Genomic_DNA"/>
</dbReference>
<dbReference type="AlphaFoldDB" id="A0AAV8XEA8"/>
<dbReference type="Proteomes" id="UP001162162">
    <property type="component" value="Unassembled WGS sequence"/>
</dbReference>
<evidence type="ECO:0000313" key="2">
    <source>
        <dbReference type="Proteomes" id="UP001162162"/>
    </source>
</evidence>